<reference evidence="2" key="1">
    <citation type="submission" date="2020-03" db="EMBL/GenBank/DDBJ databases">
        <title>A mixture of massive structural variations and highly conserved coding sequences in Ustilaginoidea virens genome.</title>
        <authorList>
            <person name="Zhang K."/>
            <person name="Zhao Z."/>
            <person name="Zhang Z."/>
            <person name="Li Y."/>
            <person name="Hsiang T."/>
            <person name="Sun W."/>
        </authorList>
    </citation>
    <scope>NUCLEOTIDE SEQUENCE</scope>
    <source>
        <strain evidence="2">UV-8b</strain>
    </source>
</reference>
<accession>A0A8E5MGW6</accession>
<sequence length="146" mass="15838">MYAAALAVIAAASLSSVAAAQKYAPGKRNLCTKFDRFTIDPPTILWMGNLCNRNTWPDKMTVGNVQVSPAICCTDVDAYANHFWVIQGSTAVCRYKDEWGSSTGIVHYITKIQGTTNLYDVTVGQQGLPLGVDPSKTPGRYKCEAV</sequence>
<keyword evidence="3" id="KW-1185">Reference proteome</keyword>
<evidence type="ECO:0000256" key="1">
    <source>
        <dbReference type="SAM" id="SignalP"/>
    </source>
</evidence>
<gene>
    <name evidence="2" type="ORF">UV8b_03282</name>
</gene>
<dbReference type="GeneID" id="66064060"/>
<keyword evidence="1" id="KW-0732">Signal</keyword>
<organism evidence="2 3">
    <name type="scientific">Ustilaginoidea virens</name>
    <name type="common">Rice false smut fungus</name>
    <name type="synonym">Villosiclava virens</name>
    <dbReference type="NCBI Taxonomy" id="1159556"/>
    <lineage>
        <taxon>Eukaryota</taxon>
        <taxon>Fungi</taxon>
        <taxon>Dikarya</taxon>
        <taxon>Ascomycota</taxon>
        <taxon>Pezizomycotina</taxon>
        <taxon>Sordariomycetes</taxon>
        <taxon>Hypocreomycetidae</taxon>
        <taxon>Hypocreales</taxon>
        <taxon>Clavicipitaceae</taxon>
        <taxon>Ustilaginoidea</taxon>
    </lineage>
</organism>
<dbReference type="KEGG" id="uvi:66064060"/>
<evidence type="ECO:0000313" key="2">
    <source>
        <dbReference type="EMBL" id="QUC19041.1"/>
    </source>
</evidence>
<feature type="signal peptide" evidence="1">
    <location>
        <begin position="1"/>
        <end position="19"/>
    </location>
</feature>
<dbReference type="Proteomes" id="UP000027002">
    <property type="component" value="Chromosome 2"/>
</dbReference>
<dbReference type="RefSeq" id="XP_042996714.1">
    <property type="nucleotide sequence ID" value="XM_043140780.1"/>
</dbReference>
<dbReference type="EMBL" id="CP072754">
    <property type="protein sequence ID" value="QUC19041.1"/>
    <property type="molecule type" value="Genomic_DNA"/>
</dbReference>
<dbReference type="AlphaFoldDB" id="A0A8E5MGW6"/>
<proteinExistence type="predicted"/>
<feature type="chain" id="PRO_5034738030" description="Ig-like domain-containing protein" evidence="1">
    <location>
        <begin position="20"/>
        <end position="146"/>
    </location>
</feature>
<evidence type="ECO:0008006" key="4">
    <source>
        <dbReference type="Google" id="ProtNLM"/>
    </source>
</evidence>
<evidence type="ECO:0000313" key="3">
    <source>
        <dbReference type="Proteomes" id="UP000027002"/>
    </source>
</evidence>
<protein>
    <recommendedName>
        <fullName evidence="4">Ig-like domain-containing protein</fullName>
    </recommendedName>
</protein>
<name>A0A8E5MGW6_USTVR</name>